<dbReference type="STRING" id="1075417.SAMN05421823_111195"/>
<evidence type="ECO:0000313" key="1">
    <source>
        <dbReference type="EMBL" id="SDM24035.1"/>
    </source>
</evidence>
<protein>
    <submittedName>
        <fullName evidence="1">Uncharacterized protein</fullName>
    </submittedName>
</protein>
<proteinExistence type="predicted"/>
<name>A0A1G9RNR9_9BACT</name>
<dbReference type="AlphaFoldDB" id="A0A1G9RNR9"/>
<organism evidence="1 2">
    <name type="scientific">Catalinimonas alkaloidigena</name>
    <dbReference type="NCBI Taxonomy" id="1075417"/>
    <lineage>
        <taxon>Bacteria</taxon>
        <taxon>Pseudomonadati</taxon>
        <taxon>Bacteroidota</taxon>
        <taxon>Cytophagia</taxon>
        <taxon>Cytophagales</taxon>
        <taxon>Catalimonadaceae</taxon>
        <taxon>Catalinimonas</taxon>
    </lineage>
</organism>
<dbReference type="Proteomes" id="UP000198510">
    <property type="component" value="Unassembled WGS sequence"/>
</dbReference>
<accession>A0A1G9RNR9</accession>
<dbReference type="EMBL" id="FNFO01000011">
    <property type="protein sequence ID" value="SDM24035.1"/>
    <property type="molecule type" value="Genomic_DNA"/>
</dbReference>
<reference evidence="1 2" key="1">
    <citation type="submission" date="2016-10" db="EMBL/GenBank/DDBJ databases">
        <authorList>
            <person name="de Groot N.N."/>
        </authorList>
    </citation>
    <scope>NUCLEOTIDE SEQUENCE [LARGE SCALE GENOMIC DNA]</scope>
    <source>
        <strain evidence="1 2">DSM 25186</strain>
    </source>
</reference>
<keyword evidence="2" id="KW-1185">Reference proteome</keyword>
<sequence>MILRRLYPVLIFCQLFPATVRDVAHYSQRAVSIPVPSALSLPR</sequence>
<dbReference type="RefSeq" id="WP_262482307.1">
    <property type="nucleotide sequence ID" value="NZ_FNFO01000011.1"/>
</dbReference>
<evidence type="ECO:0000313" key="2">
    <source>
        <dbReference type="Proteomes" id="UP000198510"/>
    </source>
</evidence>
<gene>
    <name evidence="1" type="ORF">SAMN05421823_111195</name>
</gene>